<dbReference type="Gene3D" id="3.50.50.60">
    <property type="entry name" value="FAD/NAD(P)-binding domain"/>
    <property type="match status" value="1"/>
</dbReference>
<sequence>MRLSSTTPGEQVVIIGCGMTGVSAYLQLVRHGGVRGVTLVDPHEPGFGPAFGSAHVHALCNTPAGDTSLLPDQPDDLCDYLRGRGWPHDRAAFVPRFQAAQYARTRFLEHRRMAQARGITTRHVRERALRVAVGPDGGYLVHLASGGTLPASEVLVCVGLGEPIVPMLMTPYVGHPTFVPTPYPAASMLRAVEPGGDVLVLGSRLSAIETALVLIDSGRRVVISSPSGELPAVRTRLARTGPAALLAAQLGGLPGDLPDAAMDREAARLLIRAIRRVKPLALRRQIVGDGDPHDRLRRETALAEADDAPWQDVVAGVIDGLNEWLPLAGPDRAAAFMKRHRSLIGRYVSAIPLDSARRLLDAIDRGRLRVRTYPAGIEPTVAGGWTATWEDSSRHFDAVVAAAGNHRLTLHVDGDALHLDGTSVAGPLRPAEDLRVMIRPPVRERIWLVGPTTHARNPITNYLHAAAGQAGTVFVNFLDQVGAPV</sequence>
<dbReference type="InterPro" id="IPR052189">
    <property type="entry name" value="L-asp_N-monooxygenase_NS-form"/>
</dbReference>
<keyword evidence="3" id="KW-1185">Reference proteome</keyword>
<protein>
    <submittedName>
        <fullName evidence="2">FAD-NAD(P)-binding protein</fullName>
    </submittedName>
</protein>
<dbReference type="InterPro" id="IPR038732">
    <property type="entry name" value="HpyO/CreE_NAD-binding"/>
</dbReference>
<dbReference type="AlphaFoldDB" id="A0A316FF59"/>
<organism evidence="2 3">
    <name type="scientific">Actinoplanes xinjiangensis</name>
    <dbReference type="NCBI Taxonomy" id="512350"/>
    <lineage>
        <taxon>Bacteria</taxon>
        <taxon>Bacillati</taxon>
        <taxon>Actinomycetota</taxon>
        <taxon>Actinomycetes</taxon>
        <taxon>Micromonosporales</taxon>
        <taxon>Micromonosporaceae</taxon>
        <taxon>Actinoplanes</taxon>
    </lineage>
</organism>
<dbReference type="PANTHER" id="PTHR40254">
    <property type="entry name" value="BLR0577 PROTEIN"/>
    <property type="match status" value="1"/>
</dbReference>
<reference evidence="2 3" key="1">
    <citation type="submission" date="2018-05" db="EMBL/GenBank/DDBJ databases">
        <title>Genomic Encyclopedia of Archaeal and Bacterial Type Strains, Phase II (KMG-II): from individual species to whole genera.</title>
        <authorList>
            <person name="Goeker M."/>
        </authorList>
    </citation>
    <scope>NUCLEOTIDE SEQUENCE [LARGE SCALE GENOMIC DNA]</scope>
    <source>
        <strain evidence="2 3">DSM 45184</strain>
    </source>
</reference>
<evidence type="ECO:0000259" key="1">
    <source>
        <dbReference type="Pfam" id="PF13454"/>
    </source>
</evidence>
<evidence type="ECO:0000313" key="3">
    <source>
        <dbReference type="Proteomes" id="UP000245697"/>
    </source>
</evidence>
<feature type="domain" description="FAD-dependent urate hydroxylase HpyO/Asp monooxygenase CreE-like FAD/NAD(P)-binding" evidence="1">
    <location>
        <begin position="13"/>
        <end position="159"/>
    </location>
</feature>
<dbReference type="Proteomes" id="UP000245697">
    <property type="component" value="Unassembled WGS sequence"/>
</dbReference>
<comment type="caution">
    <text evidence="2">The sequence shown here is derived from an EMBL/GenBank/DDBJ whole genome shotgun (WGS) entry which is preliminary data.</text>
</comment>
<dbReference type="RefSeq" id="WP_158319291.1">
    <property type="nucleotide sequence ID" value="NZ_BONA01000045.1"/>
</dbReference>
<dbReference type="Pfam" id="PF13454">
    <property type="entry name" value="NAD_binding_9"/>
    <property type="match status" value="1"/>
</dbReference>
<gene>
    <name evidence="2" type="ORF">BC793_107138</name>
</gene>
<accession>A0A316FF59</accession>
<dbReference type="SUPFAM" id="SSF51905">
    <property type="entry name" value="FAD/NAD(P)-binding domain"/>
    <property type="match status" value="2"/>
</dbReference>
<proteinExistence type="predicted"/>
<dbReference type="OrthoDB" id="101972at2"/>
<dbReference type="InterPro" id="IPR036188">
    <property type="entry name" value="FAD/NAD-bd_sf"/>
</dbReference>
<dbReference type="EMBL" id="QGGR01000007">
    <property type="protein sequence ID" value="PWK47528.1"/>
    <property type="molecule type" value="Genomic_DNA"/>
</dbReference>
<name>A0A316FF59_9ACTN</name>
<dbReference type="PANTHER" id="PTHR40254:SF1">
    <property type="entry name" value="BLR0577 PROTEIN"/>
    <property type="match status" value="1"/>
</dbReference>
<evidence type="ECO:0000313" key="2">
    <source>
        <dbReference type="EMBL" id="PWK47528.1"/>
    </source>
</evidence>